<dbReference type="EMBL" id="VOOS01000001">
    <property type="protein sequence ID" value="TXB67026.1"/>
    <property type="molecule type" value="Genomic_DNA"/>
</dbReference>
<gene>
    <name evidence="1" type="ORF">FRY74_02245</name>
</gene>
<evidence type="ECO:0008006" key="3">
    <source>
        <dbReference type="Google" id="ProtNLM"/>
    </source>
</evidence>
<protein>
    <recommendedName>
        <fullName evidence="3">DUF3630 family protein</fullName>
    </recommendedName>
</protein>
<dbReference type="AlphaFoldDB" id="A0A5C6RWT2"/>
<proteinExistence type="predicted"/>
<accession>A0A5C6RWT2</accession>
<reference evidence="1 2" key="1">
    <citation type="submission" date="2019-08" db="EMBL/GenBank/DDBJ databases">
        <title>Genome of Vicingus serpentipes NCIMB 15042.</title>
        <authorList>
            <person name="Bowman J.P."/>
        </authorList>
    </citation>
    <scope>NUCLEOTIDE SEQUENCE [LARGE SCALE GENOMIC DNA]</scope>
    <source>
        <strain evidence="1 2">NCIMB 15042</strain>
    </source>
</reference>
<dbReference type="RefSeq" id="WP_147098189.1">
    <property type="nucleotide sequence ID" value="NZ_VOOS01000001.1"/>
</dbReference>
<sequence length="100" mass="11929">MEINEQELTFNIPHDMHEEDWRDLIETFKILPNWKGIEPDGSNYWFGKEDDNIYIKAHITYSGLVIEGNMPDPIWARWILEFIEKATESLGFEVESIYHK</sequence>
<organism evidence="1 2">
    <name type="scientific">Vicingus serpentipes</name>
    <dbReference type="NCBI Taxonomy" id="1926625"/>
    <lineage>
        <taxon>Bacteria</taxon>
        <taxon>Pseudomonadati</taxon>
        <taxon>Bacteroidota</taxon>
        <taxon>Flavobacteriia</taxon>
        <taxon>Flavobacteriales</taxon>
        <taxon>Vicingaceae</taxon>
        <taxon>Vicingus</taxon>
    </lineage>
</organism>
<comment type="caution">
    <text evidence="1">The sequence shown here is derived from an EMBL/GenBank/DDBJ whole genome shotgun (WGS) entry which is preliminary data.</text>
</comment>
<name>A0A5C6RWT2_9FLAO</name>
<evidence type="ECO:0000313" key="1">
    <source>
        <dbReference type="EMBL" id="TXB67026.1"/>
    </source>
</evidence>
<keyword evidence="2" id="KW-1185">Reference proteome</keyword>
<evidence type="ECO:0000313" key="2">
    <source>
        <dbReference type="Proteomes" id="UP000321721"/>
    </source>
</evidence>
<dbReference type="Proteomes" id="UP000321721">
    <property type="component" value="Unassembled WGS sequence"/>
</dbReference>
<dbReference type="OrthoDB" id="7062268at2"/>